<evidence type="ECO:0000256" key="2">
    <source>
        <dbReference type="ARBA" id="ARBA00022516"/>
    </source>
</evidence>
<dbReference type="GO" id="GO:0106358">
    <property type="term" value="F:glycerol-1-phosphate dehydrogenase (NADP+) activity"/>
    <property type="evidence" value="ECO:0007669"/>
    <property type="project" value="RHEA"/>
</dbReference>
<proteinExistence type="inferred from homology"/>
<keyword evidence="7 11" id="KW-0520">NAD</keyword>
<dbReference type="GO" id="GO:0005737">
    <property type="term" value="C:cytoplasm"/>
    <property type="evidence" value="ECO:0007669"/>
    <property type="project" value="UniProtKB-SubCell"/>
</dbReference>
<protein>
    <recommendedName>
        <fullName evidence="11">Glycerol-1-phosphate dehydrogenase [NAD(P)+]</fullName>
        <shortName evidence="11">G1P dehydrogenase</shortName>
        <shortName evidence="11">G1PDH</shortName>
        <ecNumber evidence="11">1.1.1.261</ecNumber>
    </recommendedName>
    <alternativeName>
        <fullName evidence="11">Enantiomeric glycerophosphate synthase</fullName>
    </alternativeName>
    <alternativeName>
        <fullName evidence="11">sn-glycerol-1-phosphate dehydrogenase</fullName>
    </alternativeName>
</protein>
<comment type="function">
    <text evidence="11">Catalyzes the NAD(P)H-dependent reduction of dihydroxyacetonephosphate (DHAP or glycerone phosphate) to glycerol 1-phosphate (G1P). The G1P thus generated is used as the glycerophosphate backbone of phospholipids in the cellular membranes of Archaea.</text>
</comment>
<dbReference type="GO" id="GO:0006650">
    <property type="term" value="P:glycerophospholipid metabolic process"/>
    <property type="evidence" value="ECO:0007669"/>
    <property type="project" value="UniProtKB-UniRule"/>
</dbReference>
<feature type="binding site" evidence="11">
    <location>
        <position position="259"/>
    </location>
    <ligand>
        <name>Zn(2+)</name>
        <dbReference type="ChEBI" id="CHEBI:29105"/>
        <note>catalytic</note>
    </ligand>
</feature>
<dbReference type="InterPro" id="IPR016205">
    <property type="entry name" value="Glycerol_DH"/>
</dbReference>
<comment type="similarity">
    <text evidence="11">Belongs to the glycerol-1-phosphate dehydrogenase family.</text>
</comment>
<dbReference type="AlphaFoldDB" id="F3KLS0"/>
<feature type="binding site" evidence="13">
    <location>
        <position position="118"/>
    </location>
    <ligand>
        <name>glycerol</name>
        <dbReference type="ChEBI" id="CHEBI:17754"/>
    </ligand>
</feature>
<feature type="binding site" evidence="11 14">
    <location>
        <begin position="91"/>
        <end position="95"/>
    </location>
    <ligand>
        <name>NAD(+)</name>
        <dbReference type="ChEBI" id="CHEBI:57540"/>
    </ligand>
</feature>
<organism evidence="15">
    <name type="scientific">Candidatus Nitrosarchaeum limnium SFB1</name>
    <dbReference type="NCBI Taxonomy" id="886738"/>
    <lineage>
        <taxon>Archaea</taxon>
        <taxon>Nitrososphaerota</taxon>
        <taxon>Nitrososphaeria</taxon>
        <taxon>Nitrosopumilales</taxon>
        <taxon>Nitrosopumilaceae</taxon>
        <taxon>Nitrosarchaeum</taxon>
    </lineage>
</organism>
<evidence type="ECO:0000313" key="15">
    <source>
        <dbReference type="EMBL" id="EGG41654.1"/>
    </source>
</evidence>
<dbReference type="PIRSF" id="PIRSF000112">
    <property type="entry name" value="Glycerol_dehydrogenase"/>
    <property type="match status" value="1"/>
</dbReference>
<feature type="binding site" evidence="12">
    <location>
        <position position="164"/>
    </location>
    <ligand>
        <name>glycerol</name>
        <dbReference type="ChEBI" id="CHEBI:17754"/>
    </ligand>
</feature>
<evidence type="ECO:0000256" key="14">
    <source>
        <dbReference type="PIRSR" id="PIRSR000112-3"/>
    </source>
</evidence>
<dbReference type="Gene3D" id="3.40.50.1970">
    <property type="match status" value="1"/>
</dbReference>
<dbReference type="HOGENOM" id="CLU_038362_0_0_2"/>
<comment type="catalytic activity">
    <reaction evidence="11">
        <text>sn-glycerol 1-phosphate + NADP(+) = dihydroxyacetone phosphate + NADPH + H(+)</text>
        <dbReference type="Rhea" id="RHEA:21416"/>
        <dbReference type="ChEBI" id="CHEBI:15378"/>
        <dbReference type="ChEBI" id="CHEBI:57642"/>
        <dbReference type="ChEBI" id="CHEBI:57685"/>
        <dbReference type="ChEBI" id="CHEBI:57783"/>
        <dbReference type="ChEBI" id="CHEBI:58349"/>
        <dbReference type="EC" id="1.1.1.261"/>
    </reaction>
</comment>
<feature type="binding site" evidence="11">
    <location>
        <position position="243"/>
    </location>
    <ligand>
        <name>Zn(2+)</name>
        <dbReference type="ChEBI" id="CHEBI:29105"/>
        <note>catalytic</note>
    </ligand>
</feature>
<evidence type="ECO:0000256" key="8">
    <source>
        <dbReference type="ARBA" id="ARBA00023098"/>
    </source>
</evidence>
<dbReference type="UniPathway" id="UPA00940"/>
<feature type="binding site" evidence="11">
    <location>
        <position position="118"/>
    </location>
    <ligand>
        <name>substrate</name>
    </ligand>
</feature>
<evidence type="ECO:0000256" key="5">
    <source>
        <dbReference type="ARBA" id="ARBA00022857"/>
    </source>
</evidence>
<dbReference type="STRING" id="886738.Nlim_1453"/>
<feature type="binding site" evidence="11 14">
    <location>
        <position position="122"/>
    </location>
    <ligand>
        <name>NAD(+)</name>
        <dbReference type="ChEBI" id="CHEBI:57540"/>
    </ligand>
</feature>
<keyword evidence="3 11" id="KW-0479">Metal-binding</keyword>
<keyword evidence="6 11" id="KW-0560">Oxidoreductase</keyword>
<sequence>MELPRLIEIGERNIGDFGKFVNSLNKSKSVSLISGVNVTKIVKKKIENSLKSNRIKFVWHMSGDNTISAINQIQKNVKKDGSHLIVGIGGGRSVDTAKMIAYNLGKPFVSVPTAASHDGMASPFVSVVSDKPHSIVASAPLGVFVDIDIIRKAPAKLLASGCGDLIANIIAVKDWQLGHEKTGEYYGRYSADLALMSAKIVMENSSQYAKNGLDVRIIVEALISAGVASCIAGSSRPCSGAEHLFSHALDKIAPGRGLHGEKCGIGSIMMAKLQGQDWKKIAKTLKDVGAPTTAKQVNLKSDEIVNALMIAQELRPERYTILKEIDMTEKKALNLAKITNVI</sequence>
<comment type="caution">
    <text evidence="15">The sequence shown here is derived from an EMBL/GenBank/DDBJ whole genome shotgun (WGS) entry which is preliminary data.</text>
</comment>
<dbReference type="CDD" id="cd08173">
    <property type="entry name" value="Gro1PDH"/>
    <property type="match status" value="1"/>
</dbReference>
<dbReference type="InterPro" id="IPR032837">
    <property type="entry name" value="G1PDH"/>
</dbReference>
<evidence type="ECO:0000256" key="11">
    <source>
        <dbReference type="HAMAP-Rule" id="MF_00497"/>
    </source>
</evidence>
<dbReference type="EC" id="1.1.1.261" evidence="11"/>
<dbReference type="Gene3D" id="1.20.1090.10">
    <property type="entry name" value="Dehydroquinate synthase-like - alpha domain"/>
    <property type="match status" value="1"/>
</dbReference>
<dbReference type="GO" id="GO:0008654">
    <property type="term" value="P:phospholipid biosynthetic process"/>
    <property type="evidence" value="ECO:0007669"/>
    <property type="project" value="UniProtKB-KW"/>
</dbReference>
<feature type="binding site" evidence="11 14">
    <location>
        <begin position="113"/>
        <end position="116"/>
    </location>
    <ligand>
        <name>NAD(+)</name>
        <dbReference type="ChEBI" id="CHEBI:57540"/>
    </ligand>
</feature>
<feature type="binding site" evidence="12">
    <location>
        <position position="243"/>
    </location>
    <ligand>
        <name>glycerol</name>
        <dbReference type="ChEBI" id="CHEBI:17754"/>
    </ligand>
</feature>
<name>F3KLS0_9ARCH</name>
<feature type="binding site" evidence="11">
    <location>
        <position position="247"/>
    </location>
    <ligand>
        <name>substrate</name>
    </ligand>
</feature>
<dbReference type="PANTHER" id="PTHR43616:SF5">
    <property type="entry name" value="GLYCEROL DEHYDROGENASE 1"/>
    <property type="match status" value="1"/>
</dbReference>
<accession>F3KLS0</accession>
<keyword evidence="4 11" id="KW-0862">Zinc</keyword>
<keyword evidence="10 11" id="KW-1208">Phospholipid metabolism</keyword>
<gene>
    <name evidence="11" type="primary">egsA</name>
    <name evidence="15" type="ORF">Nlim_1453</name>
</gene>
<dbReference type="HAMAP" id="MF_00497_A">
    <property type="entry name" value="G1P_dehydrogenase_A"/>
    <property type="match status" value="1"/>
</dbReference>
<comment type="subcellular location">
    <subcellularLocation>
        <location evidence="11">Cytoplasm</location>
    </subcellularLocation>
</comment>
<dbReference type="GO" id="GO:0106357">
    <property type="term" value="F:glycerol-1-phosphate dehydrogenase (NAD+) activity"/>
    <property type="evidence" value="ECO:0007669"/>
    <property type="project" value="RHEA"/>
</dbReference>
<evidence type="ECO:0000256" key="6">
    <source>
        <dbReference type="ARBA" id="ARBA00023002"/>
    </source>
</evidence>
<dbReference type="GO" id="GO:0046872">
    <property type="term" value="F:metal ion binding"/>
    <property type="evidence" value="ECO:0007669"/>
    <property type="project" value="UniProtKB-KW"/>
</dbReference>
<evidence type="ECO:0000256" key="7">
    <source>
        <dbReference type="ARBA" id="ARBA00023027"/>
    </source>
</evidence>
<keyword evidence="1 11" id="KW-0963">Cytoplasm</keyword>
<feature type="binding site" evidence="11">
    <location>
        <position position="164"/>
    </location>
    <ligand>
        <name>Zn(2+)</name>
        <dbReference type="ChEBI" id="CHEBI:29105"/>
        <note>catalytic</note>
    </ligand>
</feature>
<dbReference type="Pfam" id="PF13685">
    <property type="entry name" value="Fe-ADH_2"/>
    <property type="match status" value="1"/>
</dbReference>
<keyword evidence="2 11" id="KW-0444">Lipid biosynthesis</keyword>
<dbReference type="Proteomes" id="UP000004348">
    <property type="component" value="Chromosome"/>
</dbReference>
<evidence type="ECO:0000256" key="9">
    <source>
        <dbReference type="ARBA" id="ARBA00023209"/>
    </source>
</evidence>
<keyword evidence="8 11" id="KW-0443">Lipid metabolism</keyword>
<feature type="binding site" evidence="12">
    <location>
        <position position="259"/>
    </location>
    <ligand>
        <name>glycerol</name>
        <dbReference type="ChEBI" id="CHEBI:17754"/>
    </ligand>
</feature>
<reference evidence="15" key="1">
    <citation type="journal article" date="2011" name="PLoS ONE">
        <title>Genome of a low-salinity ammonia-oxidizing archaeon determined by single-cell and metagenomic analysis.</title>
        <authorList>
            <person name="Blainey P.C."/>
            <person name="Mosier A.C."/>
            <person name="Potanina A."/>
            <person name="Francis C.A."/>
            <person name="Quake S.R."/>
        </authorList>
    </citation>
    <scope>NUCLEOTIDE SEQUENCE [LARGE SCALE GENOMIC DNA]</scope>
    <source>
        <strain evidence="15">SFB1</strain>
    </source>
</reference>
<dbReference type="EMBL" id="AEGP01000050">
    <property type="protein sequence ID" value="EGG41654.1"/>
    <property type="molecule type" value="Genomic_DNA"/>
</dbReference>
<evidence type="ECO:0000256" key="4">
    <source>
        <dbReference type="ARBA" id="ARBA00022833"/>
    </source>
</evidence>
<evidence type="ECO:0000256" key="13">
    <source>
        <dbReference type="PIRSR" id="PIRSR000112-2"/>
    </source>
</evidence>
<feature type="binding site" evidence="11">
    <location>
        <position position="164"/>
    </location>
    <ligand>
        <name>substrate</name>
    </ligand>
</feature>
<evidence type="ECO:0000256" key="3">
    <source>
        <dbReference type="ARBA" id="ARBA00022723"/>
    </source>
</evidence>
<comment type="catalytic activity">
    <reaction evidence="11">
        <text>sn-glycerol 1-phosphate + NAD(+) = dihydroxyacetone phosphate + NADH + H(+)</text>
        <dbReference type="Rhea" id="RHEA:21412"/>
        <dbReference type="ChEBI" id="CHEBI:15378"/>
        <dbReference type="ChEBI" id="CHEBI:57540"/>
        <dbReference type="ChEBI" id="CHEBI:57642"/>
        <dbReference type="ChEBI" id="CHEBI:57685"/>
        <dbReference type="ChEBI" id="CHEBI:57945"/>
        <dbReference type="EC" id="1.1.1.261"/>
    </reaction>
</comment>
<dbReference type="PATRIC" id="fig|886738.10.peg.1588"/>
<keyword evidence="9 11" id="KW-0594">Phospholipid biosynthesis</keyword>
<evidence type="ECO:0000256" key="10">
    <source>
        <dbReference type="ARBA" id="ARBA00023264"/>
    </source>
</evidence>
<dbReference type="PANTHER" id="PTHR43616">
    <property type="entry name" value="GLYCEROL DEHYDROGENASE"/>
    <property type="match status" value="1"/>
</dbReference>
<dbReference type="InterPro" id="IPR023002">
    <property type="entry name" value="G1P_dehydrogenase_arc"/>
</dbReference>
<evidence type="ECO:0000256" key="1">
    <source>
        <dbReference type="ARBA" id="ARBA00022490"/>
    </source>
</evidence>
<evidence type="ECO:0000256" key="12">
    <source>
        <dbReference type="PIRSR" id="PIRSR000112-1"/>
    </source>
</evidence>
<keyword evidence="5 11" id="KW-0521">NADP</keyword>
<dbReference type="SUPFAM" id="SSF56796">
    <property type="entry name" value="Dehydroquinate synthase-like"/>
    <property type="match status" value="1"/>
</dbReference>
<comment type="pathway">
    <text evidence="11">Membrane lipid metabolism; glycerophospholipid metabolism.</text>
</comment>
<comment type="cofactor">
    <cofactor evidence="11 12">
        <name>Zn(2+)</name>
        <dbReference type="ChEBI" id="CHEBI:29105"/>
    </cofactor>
    <text evidence="11 12">Binds 1 zinc ion per subunit.</text>
</comment>